<evidence type="ECO:0000256" key="4">
    <source>
        <dbReference type="ARBA" id="ARBA00017099"/>
    </source>
</evidence>
<dbReference type="InterPro" id="IPR005913">
    <property type="entry name" value="dTDP_dehydrorham_reduct"/>
</dbReference>
<dbReference type="KEGG" id="nio:NITINOP_3083"/>
<sequence length="280" mass="30008">MRVLVTGSGGQLGTALCRMLAGETVIPKDLPEFDLTRPDSEAQVLDAEPDVIIHAGAYTDVDGAEHKPDVAMAVNRDGTDRVARVAARTGARLIYVSTDYVFDGTGSIPYTEADAPNPINVYGLSKWRGEQAVLDSGADALVVRTAWLYGHHGKNFVKSIIRAARREESLKVVNDQRGCPTSADDLASAIGVLMTKNVGGIIHVTNQGDCTWHEFAVAIVQEIGLPVPVVPITTEQAGRAAKRPRFSVLNQDRLLSLGIVMPKWRQSLAAFVTAQAEAGP</sequence>
<proteinExistence type="inferred from homology"/>
<dbReference type="InterPro" id="IPR036291">
    <property type="entry name" value="NAD(P)-bd_dom_sf"/>
</dbReference>
<reference evidence="9" key="1">
    <citation type="submission" date="2015-09" db="EMBL/GenBank/DDBJ databases">
        <authorList>
            <person name="Daims H."/>
        </authorList>
    </citation>
    <scope>NUCLEOTIDE SEQUENCE [LARGE SCALE GENOMIC DNA]</scope>
</reference>
<dbReference type="Gene3D" id="3.40.50.720">
    <property type="entry name" value="NAD(P)-binding Rossmann-like Domain"/>
    <property type="match status" value="1"/>
</dbReference>
<dbReference type="GO" id="GO:0005829">
    <property type="term" value="C:cytosol"/>
    <property type="evidence" value="ECO:0007669"/>
    <property type="project" value="TreeGrafter"/>
</dbReference>
<comment type="catalytic activity">
    <reaction evidence="5">
        <text>dTDP-beta-L-rhamnose + NADP(+) = dTDP-4-dehydro-beta-L-rhamnose + NADPH + H(+)</text>
        <dbReference type="Rhea" id="RHEA:21796"/>
        <dbReference type="ChEBI" id="CHEBI:15378"/>
        <dbReference type="ChEBI" id="CHEBI:57510"/>
        <dbReference type="ChEBI" id="CHEBI:57783"/>
        <dbReference type="ChEBI" id="CHEBI:58349"/>
        <dbReference type="ChEBI" id="CHEBI:62830"/>
        <dbReference type="EC" id="1.1.1.133"/>
    </reaction>
</comment>
<dbReference type="PANTHER" id="PTHR10491">
    <property type="entry name" value="DTDP-4-DEHYDRORHAMNOSE REDUCTASE"/>
    <property type="match status" value="1"/>
</dbReference>
<dbReference type="EMBL" id="LN885086">
    <property type="protein sequence ID" value="CUQ68055.1"/>
    <property type="molecule type" value="Genomic_DNA"/>
</dbReference>
<dbReference type="UniPathway" id="UPA00124"/>
<keyword evidence="9" id="KW-1185">Reference proteome</keyword>
<evidence type="ECO:0000256" key="5">
    <source>
        <dbReference type="ARBA" id="ARBA00048200"/>
    </source>
</evidence>
<evidence type="ECO:0000256" key="1">
    <source>
        <dbReference type="ARBA" id="ARBA00004781"/>
    </source>
</evidence>
<accession>A0A0S4KUI3</accession>
<dbReference type="OrthoDB" id="9803892at2"/>
<dbReference type="GO" id="GO:0004190">
    <property type="term" value="F:aspartic-type endopeptidase activity"/>
    <property type="evidence" value="ECO:0007669"/>
    <property type="project" value="InterPro"/>
</dbReference>
<evidence type="ECO:0000256" key="3">
    <source>
        <dbReference type="ARBA" id="ARBA00012929"/>
    </source>
</evidence>
<protein>
    <recommendedName>
        <fullName evidence="4 6">dTDP-4-dehydrorhamnose reductase</fullName>
        <ecNumber evidence="3 6">1.1.1.133</ecNumber>
    </recommendedName>
</protein>
<dbReference type="RefSeq" id="WP_062487091.1">
    <property type="nucleotide sequence ID" value="NZ_LN885086.1"/>
</dbReference>
<dbReference type="PANTHER" id="PTHR10491:SF4">
    <property type="entry name" value="METHIONINE ADENOSYLTRANSFERASE 2 SUBUNIT BETA"/>
    <property type="match status" value="1"/>
</dbReference>
<keyword evidence="6" id="KW-0521">NADP</keyword>
<evidence type="ECO:0000256" key="2">
    <source>
        <dbReference type="ARBA" id="ARBA00010944"/>
    </source>
</evidence>
<dbReference type="SUPFAM" id="SSF51735">
    <property type="entry name" value="NAD(P)-binding Rossmann-fold domains"/>
    <property type="match status" value="1"/>
</dbReference>
<evidence type="ECO:0000256" key="6">
    <source>
        <dbReference type="RuleBase" id="RU364082"/>
    </source>
</evidence>
<keyword evidence="6 8" id="KW-0560">Oxidoreductase</keyword>
<comment type="similarity">
    <text evidence="2 6">Belongs to the dTDP-4-dehydrorhamnose reductase family.</text>
</comment>
<dbReference type="PROSITE" id="PS00141">
    <property type="entry name" value="ASP_PROTEASE"/>
    <property type="match status" value="1"/>
</dbReference>
<dbReference type="STRING" id="1715989.NITINOP_3083"/>
<evidence type="ECO:0000313" key="8">
    <source>
        <dbReference type="EMBL" id="CUQ68055.1"/>
    </source>
</evidence>
<evidence type="ECO:0000259" key="7">
    <source>
        <dbReference type="Pfam" id="PF04321"/>
    </source>
</evidence>
<name>A0A0S4KUI3_9BACT</name>
<comment type="pathway">
    <text evidence="1 6">Carbohydrate biosynthesis; dTDP-L-rhamnose biosynthesis.</text>
</comment>
<dbReference type="AlphaFoldDB" id="A0A0S4KUI3"/>
<organism evidence="8 9">
    <name type="scientific">Candidatus Nitrospira inopinata</name>
    <dbReference type="NCBI Taxonomy" id="1715989"/>
    <lineage>
        <taxon>Bacteria</taxon>
        <taxon>Pseudomonadati</taxon>
        <taxon>Nitrospirota</taxon>
        <taxon>Nitrospiria</taxon>
        <taxon>Nitrospirales</taxon>
        <taxon>Nitrospiraceae</taxon>
        <taxon>Nitrospira</taxon>
    </lineage>
</organism>
<evidence type="ECO:0000313" key="9">
    <source>
        <dbReference type="Proteomes" id="UP000066284"/>
    </source>
</evidence>
<dbReference type="Gene3D" id="3.90.25.10">
    <property type="entry name" value="UDP-galactose 4-epimerase, domain 1"/>
    <property type="match status" value="1"/>
</dbReference>
<dbReference type="GO" id="GO:0019305">
    <property type="term" value="P:dTDP-rhamnose biosynthetic process"/>
    <property type="evidence" value="ECO:0007669"/>
    <property type="project" value="UniProtKB-UniPathway"/>
</dbReference>
<dbReference type="CDD" id="cd05254">
    <property type="entry name" value="dTDP_HR_like_SDR_e"/>
    <property type="match status" value="1"/>
</dbReference>
<dbReference type="EC" id="1.1.1.133" evidence="3 6"/>
<dbReference type="InterPro" id="IPR001969">
    <property type="entry name" value="Aspartic_peptidase_AS"/>
</dbReference>
<dbReference type="Proteomes" id="UP000066284">
    <property type="component" value="Chromosome 1"/>
</dbReference>
<dbReference type="InterPro" id="IPR029903">
    <property type="entry name" value="RmlD-like-bd"/>
</dbReference>
<feature type="domain" description="RmlD-like substrate binding" evidence="7">
    <location>
        <begin position="1"/>
        <end position="274"/>
    </location>
</feature>
<dbReference type="GO" id="GO:0006508">
    <property type="term" value="P:proteolysis"/>
    <property type="evidence" value="ECO:0007669"/>
    <property type="project" value="InterPro"/>
</dbReference>
<gene>
    <name evidence="8" type="primary">rfbD</name>
    <name evidence="8" type="ORF">NITINOP_3083</name>
</gene>
<dbReference type="Pfam" id="PF04321">
    <property type="entry name" value="RmlD_sub_bind"/>
    <property type="match status" value="1"/>
</dbReference>
<dbReference type="GO" id="GO:0008831">
    <property type="term" value="F:dTDP-4-dehydrorhamnose reductase activity"/>
    <property type="evidence" value="ECO:0007669"/>
    <property type="project" value="UniProtKB-EC"/>
</dbReference>
<comment type="function">
    <text evidence="6">Catalyzes the reduction of dTDP-6-deoxy-L-lyxo-4-hexulose to yield dTDP-L-rhamnose.</text>
</comment>
<dbReference type="NCBIfam" id="TIGR01214">
    <property type="entry name" value="rmlD"/>
    <property type="match status" value="1"/>
</dbReference>